<proteinExistence type="predicted"/>
<organism evidence="1 2">
    <name type="scientific">Zobellia barbeyronii</name>
    <dbReference type="NCBI Taxonomy" id="2748009"/>
    <lineage>
        <taxon>Bacteria</taxon>
        <taxon>Pseudomonadati</taxon>
        <taxon>Bacteroidota</taxon>
        <taxon>Flavobacteriia</taxon>
        <taxon>Flavobacteriales</taxon>
        <taxon>Flavobacteriaceae</taxon>
        <taxon>Zobellia</taxon>
    </lineage>
</organism>
<evidence type="ECO:0000313" key="2">
    <source>
        <dbReference type="Proteomes" id="UP000740413"/>
    </source>
</evidence>
<dbReference type="RefSeq" id="WP_214612325.1">
    <property type="nucleotide sequence ID" value="NZ_JACATN010000004.1"/>
</dbReference>
<dbReference type="SUPFAM" id="SSF49464">
    <property type="entry name" value="Carboxypeptidase regulatory domain-like"/>
    <property type="match status" value="1"/>
</dbReference>
<sequence length="220" mass="24344">MTPTEKGMFCSSCEKEVIDFTNTSNYQLAQLLDSNQKICGKFKAKQLNREILSTEHNQFSKAGLLVGISTLLSIATPAFGQNKVTEISIIEQLNQKGEQSVLPKKESDSIQIKGNAFDTSGGLASINIMIKGSSYGTQTDTDGNFSIPIATKEFGNNPTLVFSFIGFKMQEIEVTAQTGFLKVKMVEDDTVLGDVEFIKKQSFFRKVGNLFRKKEDKNCH</sequence>
<comment type="caution">
    <text evidence="1">The sequence shown here is derived from an EMBL/GenBank/DDBJ whole genome shotgun (WGS) entry which is preliminary data.</text>
</comment>
<name>A0ABS5WJ93_9FLAO</name>
<evidence type="ECO:0000313" key="1">
    <source>
        <dbReference type="EMBL" id="MBT2162262.1"/>
    </source>
</evidence>
<accession>A0ABS5WJ93</accession>
<keyword evidence="2" id="KW-1185">Reference proteome</keyword>
<gene>
    <name evidence="1" type="ORF">HW347_13400</name>
</gene>
<dbReference type="Pfam" id="PF13715">
    <property type="entry name" value="CarbopepD_reg_2"/>
    <property type="match status" value="1"/>
</dbReference>
<dbReference type="Proteomes" id="UP000740413">
    <property type="component" value="Unassembled WGS sequence"/>
</dbReference>
<dbReference type="InterPro" id="IPR008969">
    <property type="entry name" value="CarboxyPept-like_regulatory"/>
</dbReference>
<reference evidence="2" key="1">
    <citation type="submission" date="2023-07" db="EMBL/GenBank/DDBJ databases">
        <title>Zobellia barbeyronii sp. nov., a new marine flavobacterium, isolated from green and red algae.</title>
        <authorList>
            <person name="Nedashkovskaya O.I."/>
            <person name="Otstavnykh N."/>
            <person name="Zhukova N."/>
            <person name="Guzev K."/>
            <person name="Chausova V."/>
            <person name="Tekutyeva L."/>
            <person name="Mikhailov V."/>
            <person name="Isaeva M."/>
        </authorList>
    </citation>
    <scope>NUCLEOTIDE SEQUENCE [LARGE SCALE GENOMIC DNA]</scope>
    <source>
        <strain evidence="2">KMM 6746</strain>
    </source>
</reference>
<protein>
    <submittedName>
        <fullName evidence="1">Carboxypeptidase-like regulatory domain-containing protein</fullName>
    </submittedName>
</protein>
<dbReference type="EMBL" id="JACATN010000004">
    <property type="protein sequence ID" value="MBT2162262.1"/>
    <property type="molecule type" value="Genomic_DNA"/>
</dbReference>